<protein>
    <recommendedName>
        <fullName evidence="4">Phytanoyl-CoA hydroxylase</fullName>
    </recommendedName>
</protein>
<sequence length="328" mass="37123">MAEVQHAPTPAHETGAQPRGLPRLRYNKGSNTELSSTGWMLPTPDTTPIAEMRKRYVETGYLWVKNLLPREHVYDMREHYFIHMSPSGILQPHTSPRDGIFNSALDPLEHQGLGGDPEKSSRELLDAAHATPEYRYFLSHPKLRNFVRQFMSWKQEILVKRALLRHNCPGSESTGIHYDQLFLRAGEPDFLTAWIPIGDCAAIGGGLMYLENSTELGKQVETQFTEKGKALSSDERLSAYNAHMGRGGFISEDAEGFSDTHGKGKLRWLVGNYDAGDVVFHNPWMIHAATKNEDDRGRIRLSSDLRFYEEGAAIDERWMKLFKHGDGL</sequence>
<feature type="compositionally biased region" description="Polar residues" evidence="1">
    <location>
        <begin position="28"/>
        <end position="38"/>
    </location>
</feature>
<gene>
    <name evidence="2" type="ORF">HETSPECPRED_004180</name>
</gene>
<feature type="region of interest" description="Disordered" evidence="1">
    <location>
        <begin position="1"/>
        <end position="40"/>
    </location>
</feature>
<dbReference type="OrthoDB" id="2328924at2759"/>
<dbReference type="Gene3D" id="2.60.120.620">
    <property type="entry name" value="q2cbj1_9rhob like domain"/>
    <property type="match status" value="1"/>
</dbReference>
<dbReference type="PANTHER" id="PTHR40128:SF1">
    <property type="entry name" value="PHYTANOYL-COA HYDROXYLASE"/>
    <property type="match status" value="1"/>
</dbReference>
<evidence type="ECO:0000256" key="1">
    <source>
        <dbReference type="SAM" id="MobiDB-lite"/>
    </source>
</evidence>
<dbReference type="PANTHER" id="PTHR40128">
    <property type="entry name" value="EXPRESSED PROTEIN"/>
    <property type="match status" value="1"/>
</dbReference>
<dbReference type="InterPro" id="IPR008775">
    <property type="entry name" value="Phytyl_CoA_dOase-like"/>
</dbReference>
<dbReference type="EMBL" id="CAJPDS010000025">
    <property type="protein sequence ID" value="CAF9920162.1"/>
    <property type="molecule type" value="Genomic_DNA"/>
</dbReference>
<dbReference type="SUPFAM" id="SSF51197">
    <property type="entry name" value="Clavaminate synthase-like"/>
    <property type="match status" value="1"/>
</dbReference>
<evidence type="ECO:0000313" key="2">
    <source>
        <dbReference type="EMBL" id="CAF9920162.1"/>
    </source>
</evidence>
<keyword evidence="3" id="KW-1185">Reference proteome</keyword>
<dbReference type="AlphaFoldDB" id="A0A8H3FCJ6"/>
<organism evidence="2 3">
    <name type="scientific">Heterodermia speciosa</name>
    <dbReference type="NCBI Taxonomy" id="116794"/>
    <lineage>
        <taxon>Eukaryota</taxon>
        <taxon>Fungi</taxon>
        <taxon>Dikarya</taxon>
        <taxon>Ascomycota</taxon>
        <taxon>Pezizomycotina</taxon>
        <taxon>Lecanoromycetes</taxon>
        <taxon>OSLEUM clade</taxon>
        <taxon>Lecanoromycetidae</taxon>
        <taxon>Caliciales</taxon>
        <taxon>Physciaceae</taxon>
        <taxon>Heterodermia</taxon>
    </lineage>
</organism>
<evidence type="ECO:0000313" key="3">
    <source>
        <dbReference type="Proteomes" id="UP000664521"/>
    </source>
</evidence>
<evidence type="ECO:0008006" key="4">
    <source>
        <dbReference type="Google" id="ProtNLM"/>
    </source>
</evidence>
<proteinExistence type="predicted"/>
<accession>A0A8H3FCJ6</accession>
<dbReference type="Proteomes" id="UP000664521">
    <property type="component" value="Unassembled WGS sequence"/>
</dbReference>
<comment type="caution">
    <text evidence="2">The sequence shown here is derived from an EMBL/GenBank/DDBJ whole genome shotgun (WGS) entry which is preliminary data.</text>
</comment>
<dbReference type="Pfam" id="PF05721">
    <property type="entry name" value="PhyH"/>
    <property type="match status" value="1"/>
</dbReference>
<reference evidence="2" key="1">
    <citation type="submission" date="2021-03" db="EMBL/GenBank/DDBJ databases">
        <authorList>
            <person name="Tagirdzhanova G."/>
        </authorList>
    </citation>
    <scope>NUCLEOTIDE SEQUENCE</scope>
</reference>
<name>A0A8H3FCJ6_9LECA</name>